<evidence type="ECO:0000313" key="6">
    <source>
        <dbReference type="EMBL" id="RWA11688.1"/>
    </source>
</evidence>
<feature type="region of interest" description="Disordered" evidence="5">
    <location>
        <begin position="102"/>
        <end position="138"/>
    </location>
</feature>
<protein>
    <submittedName>
        <fullName evidence="6">Uncharacterized protein</fullName>
    </submittedName>
</protein>
<proteinExistence type="predicted"/>
<keyword evidence="7" id="KW-1185">Reference proteome</keyword>
<evidence type="ECO:0000256" key="4">
    <source>
        <dbReference type="ARBA" id="ARBA00046271"/>
    </source>
</evidence>
<dbReference type="Proteomes" id="UP000286045">
    <property type="component" value="Unassembled WGS sequence"/>
</dbReference>
<name>A0A439DBE9_9PEZI</name>
<comment type="subcellular location">
    <subcellularLocation>
        <location evidence="4">Peroxisome membrane</location>
    </subcellularLocation>
</comment>
<evidence type="ECO:0000256" key="1">
    <source>
        <dbReference type="ARBA" id="ARBA00022593"/>
    </source>
</evidence>
<dbReference type="GO" id="GO:0005778">
    <property type="term" value="C:peroxisomal membrane"/>
    <property type="evidence" value="ECO:0007669"/>
    <property type="project" value="UniProtKB-SubCell"/>
</dbReference>
<dbReference type="PANTHER" id="PTHR12652">
    <property type="entry name" value="PEROXISOMAL BIOGENESIS FACTOR 11"/>
    <property type="match status" value="1"/>
</dbReference>
<keyword evidence="3" id="KW-0576">Peroxisome</keyword>
<dbReference type="PANTHER" id="PTHR12652:SF23">
    <property type="entry name" value="MICROBODY (PEROXISOME) PROLIFERATION PROTEIN PEROXIN 11B (EUROFUNG)"/>
    <property type="match status" value="1"/>
</dbReference>
<evidence type="ECO:0000256" key="2">
    <source>
        <dbReference type="ARBA" id="ARBA00023136"/>
    </source>
</evidence>
<evidence type="ECO:0000256" key="5">
    <source>
        <dbReference type="SAM" id="MobiDB-lite"/>
    </source>
</evidence>
<dbReference type="Pfam" id="PF05648">
    <property type="entry name" value="PEX11"/>
    <property type="match status" value="1"/>
</dbReference>
<evidence type="ECO:0000256" key="3">
    <source>
        <dbReference type="ARBA" id="ARBA00023140"/>
    </source>
</evidence>
<comment type="caution">
    <text evidence="6">The sequence shown here is derived from an EMBL/GenBank/DDBJ whole genome shotgun (WGS) entry which is preliminary data.</text>
</comment>
<dbReference type="InterPro" id="IPR008733">
    <property type="entry name" value="PEX11"/>
</dbReference>
<accession>A0A439DBE9</accession>
<dbReference type="GO" id="GO:0016559">
    <property type="term" value="P:peroxisome fission"/>
    <property type="evidence" value="ECO:0007669"/>
    <property type="project" value="InterPro"/>
</dbReference>
<sequence length="282" mass="31173">MSSSAMTTYEQFAKFSNDSAGLERIFRLLQSWVQILRAYSSTFHTLGQSGHLLWGAGTWSAFPTNSTLLALQQRLDAARRYVRVFRFLSAFQHAQRALTHHEHIAVPQRPNNPTATPNKDGKAEGSPSTSSSLAQPRARTPEEWLDILGRMFNGMYLLTETSTIIDYMQIDGLQVWGADRYLAVNVEAQRFWFLTLLCGVLSGLLKIWRLLAANEKGASRGRSKTLANLIKGVVTNAADIVLPGVIVGWLDVSPGIVALVMCATTLSTSLDIWERCGRDVSG</sequence>
<dbReference type="EMBL" id="RYZI01000072">
    <property type="protein sequence ID" value="RWA11688.1"/>
    <property type="molecule type" value="Genomic_DNA"/>
</dbReference>
<reference evidence="6 7" key="1">
    <citation type="submission" date="2018-12" db="EMBL/GenBank/DDBJ databases">
        <title>Draft genome sequence of Xylaria grammica IHI A82.</title>
        <authorList>
            <person name="Buettner E."/>
            <person name="Kellner H."/>
        </authorList>
    </citation>
    <scope>NUCLEOTIDE SEQUENCE [LARGE SCALE GENOMIC DNA]</scope>
    <source>
        <strain evidence="6 7">IHI A82</strain>
    </source>
</reference>
<keyword evidence="1" id="KW-0962">Peroxisome biogenesis</keyword>
<evidence type="ECO:0000313" key="7">
    <source>
        <dbReference type="Proteomes" id="UP000286045"/>
    </source>
</evidence>
<gene>
    <name evidence="6" type="ORF">EKO27_g3417</name>
</gene>
<keyword evidence="2" id="KW-0472">Membrane</keyword>
<organism evidence="6 7">
    <name type="scientific">Xylaria grammica</name>
    <dbReference type="NCBI Taxonomy" id="363999"/>
    <lineage>
        <taxon>Eukaryota</taxon>
        <taxon>Fungi</taxon>
        <taxon>Dikarya</taxon>
        <taxon>Ascomycota</taxon>
        <taxon>Pezizomycotina</taxon>
        <taxon>Sordariomycetes</taxon>
        <taxon>Xylariomycetidae</taxon>
        <taxon>Xylariales</taxon>
        <taxon>Xylariaceae</taxon>
        <taxon>Xylaria</taxon>
    </lineage>
</organism>
<dbReference type="AlphaFoldDB" id="A0A439DBE9"/>